<evidence type="ECO:0000313" key="4">
    <source>
        <dbReference type="EMBL" id="GAT62774.1"/>
    </source>
</evidence>
<dbReference type="STRING" id="681398.PJIAN_377"/>
<dbReference type="RefSeq" id="WP_068703387.1">
    <property type="nucleotide sequence ID" value="NZ_BDCR01000003.1"/>
</dbReference>
<dbReference type="Gene3D" id="3.40.630.30">
    <property type="match status" value="1"/>
</dbReference>
<accession>A0A161L7M6</accession>
<keyword evidence="5" id="KW-1185">Reference proteome</keyword>
<evidence type="ECO:0000256" key="1">
    <source>
        <dbReference type="ARBA" id="ARBA00022679"/>
    </source>
</evidence>
<protein>
    <submittedName>
        <fullName evidence="4">Ribosomal protein S18 acetylase RimI</fullName>
    </submittedName>
</protein>
<dbReference type="PANTHER" id="PTHR43877">
    <property type="entry name" value="AMINOALKYLPHOSPHONATE N-ACETYLTRANSFERASE-RELATED-RELATED"/>
    <property type="match status" value="1"/>
</dbReference>
<dbReference type="EMBL" id="BDCR01000003">
    <property type="protein sequence ID" value="GAT62774.1"/>
    <property type="molecule type" value="Genomic_DNA"/>
</dbReference>
<dbReference type="OrthoDB" id="9788916at2"/>
<dbReference type="InterPro" id="IPR000182">
    <property type="entry name" value="GNAT_dom"/>
</dbReference>
<dbReference type="Pfam" id="PF00583">
    <property type="entry name" value="Acetyltransf_1"/>
    <property type="match status" value="1"/>
</dbReference>
<comment type="caution">
    <text evidence="4">The sequence shown here is derived from an EMBL/GenBank/DDBJ whole genome shotgun (WGS) entry which is preliminary data.</text>
</comment>
<dbReference type="PANTHER" id="PTHR43877:SF2">
    <property type="entry name" value="AMINOALKYLPHOSPHONATE N-ACETYLTRANSFERASE-RELATED"/>
    <property type="match status" value="1"/>
</dbReference>
<sequence length="153" mass="17611">MLKLERTTNEDGEFRRLIAELDEDLNSRYGELQKQYNGFNRVDKIDTVVIARIENEAVGCGCFKPFDNKTVEIKRVFVQKNFRGNGIADAILKELETWAGELEFTTAILETGKGQPEAIRFYTRQGYTVIPNFGQYIGNDNSVCMKKLFHIKF</sequence>
<dbReference type="InterPro" id="IPR050832">
    <property type="entry name" value="Bact_Acetyltransf"/>
</dbReference>
<gene>
    <name evidence="4" type="ORF">PJIAN_377</name>
</gene>
<keyword evidence="4" id="KW-0689">Ribosomal protein</keyword>
<name>A0A161L7M6_9BACT</name>
<dbReference type="GO" id="GO:0016747">
    <property type="term" value="F:acyltransferase activity, transferring groups other than amino-acyl groups"/>
    <property type="evidence" value="ECO:0007669"/>
    <property type="project" value="InterPro"/>
</dbReference>
<dbReference type="InterPro" id="IPR016181">
    <property type="entry name" value="Acyl_CoA_acyltransferase"/>
</dbReference>
<dbReference type="AlphaFoldDB" id="A0A161L7M6"/>
<keyword evidence="1" id="KW-0808">Transferase</keyword>
<dbReference type="SUPFAM" id="SSF55729">
    <property type="entry name" value="Acyl-CoA N-acyltransferases (Nat)"/>
    <property type="match status" value="1"/>
</dbReference>
<evidence type="ECO:0000259" key="3">
    <source>
        <dbReference type="PROSITE" id="PS51186"/>
    </source>
</evidence>
<evidence type="ECO:0000313" key="5">
    <source>
        <dbReference type="Proteomes" id="UP000076586"/>
    </source>
</evidence>
<proteinExistence type="predicted"/>
<dbReference type="Proteomes" id="UP000076586">
    <property type="component" value="Unassembled WGS sequence"/>
</dbReference>
<feature type="domain" description="N-acetyltransferase" evidence="3">
    <location>
        <begin position="1"/>
        <end position="150"/>
    </location>
</feature>
<keyword evidence="4" id="KW-0687">Ribonucleoprotein</keyword>
<dbReference type="CDD" id="cd04301">
    <property type="entry name" value="NAT_SF"/>
    <property type="match status" value="1"/>
</dbReference>
<reference evidence="5" key="1">
    <citation type="submission" date="2016-04" db="EMBL/GenBank/DDBJ databases">
        <title>Draft genome sequence of Paludibacter jiangxiensis strain NM7.</title>
        <authorList>
            <person name="Qiu Y."/>
            <person name="Matsuura N."/>
            <person name="Ohashi A."/>
            <person name="Tourlousse M.D."/>
            <person name="Sekiguchi Y."/>
        </authorList>
    </citation>
    <scope>NUCLEOTIDE SEQUENCE [LARGE SCALE GENOMIC DNA]</scope>
    <source>
        <strain evidence="5">NM7</strain>
    </source>
</reference>
<evidence type="ECO:0000256" key="2">
    <source>
        <dbReference type="ARBA" id="ARBA00023315"/>
    </source>
</evidence>
<dbReference type="PROSITE" id="PS51186">
    <property type="entry name" value="GNAT"/>
    <property type="match status" value="1"/>
</dbReference>
<keyword evidence="2" id="KW-0012">Acyltransferase</keyword>
<reference evidence="5" key="2">
    <citation type="journal article" date="2017" name="Genome Announc.">
        <title>Draft genome sequence of Paludibacter jiangxiensis NM7(T), a propionate-producing fermentative bacterium.</title>
        <authorList>
            <person name="Qiu Y.-L."/>
            <person name="Tourlousse D.M."/>
            <person name="Matsuura N."/>
            <person name="Ohashi A."/>
            <person name="Sekiguchi Y."/>
        </authorList>
    </citation>
    <scope>NUCLEOTIDE SEQUENCE [LARGE SCALE GENOMIC DNA]</scope>
    <source>
        <strain evidence="5">NM7</strain>
    </source>
</reference>
<dbReference type="GO" id="GO:0005840">
    <property type="term" value="C:ribosome"/>
    <property type="evidence" value="ECO:0007669"/>
    <property type="project" value="UniProtKB-KW"/>
</dbReference>
<organism evidence="4 5">
    <name type="scientific">Paludibacter jiangxiensis</name>
    <dbReference type="NCBI Taxonomy" id="681398"/>
    <lineage>
        <taxon>Bacteria</taxon>
        <taxon>Pseudomonadati</taxon>
        <taxon>Bacteroidota</taxon>
        <taxon>Bacteroidia</taxon>
        <taxon>Bacteroidales</taxon>
        <taxon>Paludibacteraceae</taxon>
        <taxon>Paludibacter</taxon>
    </lineage>
</organism>